<keyword evidence="3" id="KW-1185">Reference proteome</keyword>
<feature type="chain" id="PRO_5006919673" description="Lipoprotein" evidence="1">
    <location>
        <begin position="20"/>
        <end position="76"/>
    </location>
</feature>
<dbReference type="AlphaFoldDB" id="A0A0W1AE13"/>
<dbReference type="OrthoDB" id="5646208at2"/>
<evidence type="ECO:0008006" key="4">
    <source>
        <dbReference type="Google" id="ProtNLM"/>
    </source>
</evidence>
<evidence type="ECO:0000256" key="1">
    <source>
        <dbReference type="SAM" id="SignalP"/>
    </source>
</evidence>
<sequence length="76" mass="8550">MRRLIGAGFFVGLSLFLSGCGVDVVGFDTVYDSGYSNDYVYSVGYYGNRPYWGNNYYYSTSYVGPYGYWGGDTDTY</sequence>
<dbReference type="EMBL" id="LNZB01000036">
    <property type="protein sequence ID" value="KTD79408.1"/>
    <property type="molecule type" value="Genomic_DNA"/>
</dbReference>
<organism evidence="2 3">
    <name type="scientific">Legionella waltersii</name>
    <dbReference type="NCBI Taxonomy" id="66969"/>
    <lineage>
        <taxon>Bacteria</taxon>
        <taxon>Pseudomonadati</taxon>
        <taxon>Pseudomonadota</taxon>
        <taxon>Gammaproteobacteria</taxon>
        <taxon>Legionellales</taxon>
        <taxon>Legionellaceae</taxon>
        <taxon>Legionella</taxon>
    </lineage>
</organism>
<protein>
    <recommendedName>
        <fullName evidence="4">Lipoprotein</fullName>
    </recommendedName>
</protein>
<evidence type="ECO:0000313" key="3">
    <source>
        <dbReference type="Proteomes" id="UP000054729"/>
    </source>
</evidence>
<name>A0A0W1AE13_9GAMM</name>
<keyword evidence="1" id="KW-0732">Signal</keyword>
<dbReference type="Proteomes" id="UP000054729">
    <property type="component" value="Unassembled WGS sequence"/>
</dbReference>
<reference evidence="2 3" key="1">
    <citation type="submission" date="2015-11" db="EMBL/GenBank/DDBJ databases">
        <title>Genomic analysis of 38 Legionella species identifies large and diverse effector repertoires.</title>
        <authorList>
            <person name="Burstein D."/>
            <person name="Amaro F."/>
            <person name="Zusman T."/>
            <person name="Lifshitz Z."/>
            <person name="Cohen O."/>
            <person name="Gilbert J.A."/>
            <person name="Pupko T."/>
            <person name="Shuman H.A."/>
            <person name="Segal G."/>
        </authorList>
    </citation>
    <scope>NUCLEOTIDE SEQUENCE [LARGE SCALE GENOMIC DNA]</scope>
    <source>
        <strain evidence="2 3">ATCC 51914</strain>
    </source>
</reference>
<dbReference type="PROSITE" id="PS51257">
    <property type="entry name" value="PROKAR_LIPOPROTEIN"/>
    <property type="match status" value="1"/>
</dbReference>
<gene>
    <name evidence="2" type="ORF">Lwal_1480</name>
</gene>
<proteinExistence type="predicted"/>
<accession>A0A0W1AE13</accession>
<evidence type="ECO:0000313" key="2">
    <source>
        <dbReference type="EMBL" id="KTD79408.1"/>
    </source>
</evidence>
<dbReference type="RefSeq" id="WP_083500057.1">
    <property type="nucleotide sequence ID" value="NZ_CAAAIQ010000023.1"/>
</dbReference>
<feature type="signal peptide" evidence="1">
    <location>
        <begin position="1"/>
        <end position="19"/>
    </location>
</feature>
<dbReference type="PATRIC" id="fig|66969.6.peg.1618"/>
<comment type="caution">
    <text evidence="2">The sequence shown here is derived from an EMBL/GenBank/DDBJ whole genome shotgun (WGS) entry which is preliminary data.</text>
</comment>